<dbReference type="SMART" id="SM00465">
    <property type="entry name" value="GIYc"/>
    <property type="match status" value="1"/>
</dbReference>
<dbReference type="PANTHER" id="PTHR20208:SF10">
    <property type="entry name" value="STRUCTURE-SPECIFIC ENDONUCLEASE SUBUNIT SLX1"/>
    <property type="match status" value="1"/>
</dbReference>
<dbReference type="AlphaFoldDB" id="A0A7I8L9V2"/>
<dbReference type="Pfam" id="PF01541">
    <property type="entry name" value="GIY-YIG"/>
    <property type="match status" value="1"/>
</dbReference>
<evidence type="ECO:0000256" key="7">
    <source>
        <dbReference type="ARBA" id="ARBA00023242"/>
    </source>
</evidence>
<dbReference type="PANTHER" id="PTHR20208">
    <property type="entry name" value="STRUCTURE-SPECIFIC ENDONUCLEASE SUBUNIT SLX1"/>
    <property type="match status" value="1"/>
</dbReference>
<organism evidence="11 12">
    <name type="scientific">Spirodela intermedia</name>
    <name type="common">Intermediate duckweed</name>
    <dbReference type="NCBI Taxonomy" id="51605"/>
    <lineage>
        <taxon>Eukaryota</taxon>
        <taxon>Viridiplantae</taxon>
        <taxon>Streptophyta</taxon>
        <taxon>Embryophyta</taxon>
        <taxon>Tracheophyta</taxon>
        <taxon>Spermatophyta</taxon>
        <taxon>Magnoliopsida</taxon>
        <taxon>Liliopsida</taxon>
        <taxon>Araceae</taxon>
        <taxon>Lemnoideae</taxon>
        <taxon>Spirodela</taxon>
    </lineage>
</organism>
<dbReference type="GO" id="GO:0033557">
    <property type="term" value="C:Slx1-Slx4 complex"/>
    <property type="evidence" value="ECO:0007669"/>
    <property type="project" value="UniProtKB-UniRule"/>
</dbReference>
<keyword evidence="12" id="KW-1185">Reference proteome</keyword>
<dbReference type="CDD" id="cd10455">
    <property type="entry name" value="GIY-YIG_SLX1"/>
    <property type="match status" value="1"/>
</dbReference>
<evidence type="ECO:0000313" key="12">
    <source>
        <dbReference type="Proteomes" id="UP000663760"/>
    </source>
</evidence>
<proteinExistence type="inferred from homology"/>
<dbReference type="EC" id="3.1.-.-" evidence="8"/>
<keyword evidence="3 8" id="KW-0227">DNA damage</keyword>
<evidence type="ECO:0000256" key="8">
    <source>
        <dbReference type="HAMAP-Rule" id="MF_03100"/>
    </source>
</evidence>
<keyword evidence="7 8" id="KW-0539">Nucleus</keyword>
<dbReference type="Gene3D" id="3.40.1440.10">
    <property type="entry name" value="GIY-YIG endonuclease"/>
    <property type="match status" value="1"/>
</dbReference>
<evidence type="ECO:0000256" key="6">
    <source>
        <dbReference type="ARBA" id="ARBA00023204"/>
    </source>
</evidence>
<comment type="caution">
    <text evidence="8">Lacks conserved residue(s) required for the propagation of feature annotation.</text>
</comment>
<keyword evidence="5 8" id="KW-0233">DNA recombination</keyword>
<feature type="domain" description="GIY-YIG" evidence="10">
    <location>
        <begin position="29"/>
        <end position="111"/>
    </location>
</feature>
<comment type="similarity">
    <text evidence="8">Belongs to the SLX1 family.</text>
</comment>
<dbReference type="FunFam" id="3.40.1440.10:FF:000005">
    <property type="entry name" value="Structure-specific endonuclease subunit SLX1 homolog"/>
    <property type="match status" value="1"/>
</dbReference>
<comment type="function">
    <text evidence="8">Catalytic subunit of a heterodimeric structure-specific endonuclease that resolves DNA secondary structures generated during DNA repair and recombination. Has endonuclease activity towards branched DNA substrates, introducing single-strand cuts in duplex DNA close to junctions with ss-DNA.</text>
</comment>
<reference evidence="11" key="1">
    <citation type="submission" date="2020-02" db="EMBL/GenBank/DDBJ databases">
        <authorList>
            <person name="Scholz U."/>
            <person name="Mascher M."/>
            <person name="Fiebig A."/>
        </authorList>
    </citation>
    <scope>NUCLEOTIDE SEQUENCE</scope>
</reference>
<dbReference type="InterPro" id="IPR035901">
    <property type="entry name" value="GIY-YIG_endonuc_sf"/>
</dbReference>
<sequence length="344" mass="39336">MRGSKHQTGTLTVEPEGEDVEETLAEKSGFFACYLLCSLCPRYKGHTYIGFTVNPRRRIRQHNGEIRCGAWRTKSKRPWEMVLCIHGFPSKVSALQFEWAWQHPRESKAVREAASSFKSLSGLMNKMKLAYTMLTLPQWERFSLSVNFFSTKYTSHSAHCPRLPKHMRTTVLPMDELPCYTENITFDEDDDDGDDLDHRHVLEEREERIDEPICRPKDVESDEELRMHTLKKIQSEGGNALDHHHVLEEREEHIDEPICRSKDVESDEELRAHTLKKTQSEGGDDRPSRRNLGRMGRPSPPRTAGHGTSLEVIDLSTPSSCRVGSFRNSASICAEVIDLTGSPF</sequence>
<accession>A0A7I8L9V2</accession>
<keyword evidence="4 8" id="KW-0378">Hydrolase</keyword>
<comment type="subunit">
    <text evidence="8">Forms a heterodimer with a member of the SLX4 family.</text>
</comment>
<dbReference type="GO" id="GO:0017108">
    <property type="term" value="F:5'-flap endonuclease activity"/>
    <property type="evidence" value="ECO:0007669"/>
    <property type="project" value="InterPro"/>
</dbReference>
<evidence type="ECO:0000256" key="9">
    <source>
        <dbReference type="SAM" id="MobiDB-lite"/>
    </source>
</evidence>
<feature type="region of interest" description="Disordered" evidence="9">
    <location>
        <begin position="274"/>
        <end position="310"/>
    </location>
</feature>
<keyword evidence="1 8" id="KW-0540">Nuclease</keyword>
<dbReference type="EMBL" id="LR746275">
    <property type="protein sequence ID" value="CAA7406058.1"/>
    <property type="molecule type" value="Genomic_DNA"/>
</dbReference>
<dbReference type="Proteomes" id="UP000663760">
    <property type="component" value="Chromosome 12"/>
</dbReference>
<gene>
    <name evidence="11" type="ORF">SI8410_12016736</name>
</gene>
<keyword evidence="6 8" id="KW-0234">DNA repair</keyword>
<dbReference type="PROSITE" id="PS50164">
    <property type="entry name" value="GIY_YIG"/>
    <property type="match status" value="1"/>
</dbReference>
<dbReference type="GO" id="GO:0008821">
    <property type="term" value="F:crossover junction DNA endonuclease activity"/>
    <property type="evidence" value="ECO:0007669"/>
    <property type="project" value="TreeGrafter"/>
</dbReference>
<dbReference type="InterPro" id="IPR050381">
    <property type="entry name" value="SLX1_endonuclease"/>
</dbReference>
<evidence type="ECO:0000256" key="2">
    <source>
        <dbReference type="ARBA" id="ARBA00022759"/>
    </source>
</evidence>
<comment type="subcellular location">
    <subcellularLocation>
        <location evidence="8">Nucleus</location>
    </subcellularLocation>
</comment>
<evidence type="ECO:0000256" key="4">
    <source>
        <dbReference type="ARBA" id="ARBA00022801"/>
    </source>
</evidence>
<evidence type="ECO:0000256" key="1">
    <source>
        <dbReference type="ARBA" id="ARBA00022722"/>
    </source>
</evidence>
<evidence type="ECO:0000256" key="3">
    <source>
        <dbReference type="ARBA" id="ARBA00022763"/>
    </source>
</evidence>
<dbReference type="OrthoDB" id="24645at2759"/>
<comment type="cofactor">
    <cofactor evidence="8">
        <name>a divalent metal cation</name>
        <dbReference type="ChEBI" id="CHEBI:60240"/>
    </cofactor>
</comment>
<dbReference type="GO" id="GO:0000724">
    <property type="term" value="P:double-strand break repair via homologous recombination"/>
    <property type="evidence" value="ECO:0007669"/>
    <property type="project" value="TreeGrafter"/>
</dbReference>
<dbReference type="InterPro" id="IPR027520">
    <property type="entry name" value="Slx1"/>
</dbReference>
<keyword evidence="2 8" id="KW-0255">Endonuclease</keyword>
<protein>
    <recommendedName>
        <fullName evidence="8">Structure-specific endonuclease subunit SLX1 homolog</fullName>
        <ecNumber evidence="8">3.1.-.-</ecNumber>
    </recommendedName>
</protein>
<dbReference type="InterPro" id="IPR000305">
    <property type="entry name" value="GIY-YIG_endonuc"/>
</dbReference>
<evidence type="ECO:0000313" key="11">
    <source>
        <dbReference type="EMBL" id="CAA7406058.1"/>
    </source>
</evidence>
<evidence type="ECO:0000256" key="5">
    <source>
        <dbReference type="ARBA" id="ARBA00023172"/>
    </source>
</evidence>
<evidence type="ECO:0000259" key="10">
    <source>
        <dbReference type="PROSITE" id="PS50164"/>
    </source>
</evidence>
<dbReference type="HAMAP" id="MF_03100">
    <property type="entry name" value="Endonuc_su_Slx1"/>
    <property type="match status" value="1"/>
</dbReference>
<name>A0A7I8L9V2_SPIIN</name>